<dbReference type="OrthoDB" id="1806521at2"/>
<evidence type="ECO:0000256" key="1">
    <source>
        <dbReference type="PROSITE-ProRule" id="PRU00285"/>
    </source>
</evidence>
<dbReference type="RefSeq" id="WP_066391067.1">
    <property type="nucleotide sequence ID" value="NZ_CP015378.1"/>
</dbReference>
<organism evidence="3 4">
    <name type="scientific">Fictibacillus phosphorivorans</name>
    <dbReference type="NCBI Taxonomy" id="1221500"/>
    <lineage>
        <taxon>Bacteria</taxon>
        <taxon>Bacillati</taxon>
        <taxon>Bacillota</taxon>
        <taxon>Bacilli</taxon>
        <taxon>Bacillales</taxon>
        <taxon>Fictibacillaceae</taxon>
        <taxon>Fictibacillus</taxon>
    </lineage>
</organism>
<dbReference type="CDD" id="cd06464">
    <property type="entry name" value="ACD_sHsps-like"/>
    <property type="match status" value="1"/>
</dbReference>
<dbReference type="STRING" id="1221500.ABE65_002320"/>
<dbReference type="AlphaFoldDB" id="A0A160IIK9"/>
<comment type="similarity">
    <text evidence="1 2">Belongs to the small heat shock protein (HSP20) family.</text>
</comment>
<gene>
    <name evidence="3" type="ORF">ABE65_002320</name>
</gene>
<dbReference type="InterPro" id="IPR008978">
    <property type="entry name" value="HSP20-like_chaperone"/>
</dbReference>
<dbReference type="PROSITE" id="PS01031">
    <property type="entry name" value="SHSP"/>
    <property type="match status" value="1"/>
</dbReference>
<dbReference type="Pfam" id="PF00011">
    <property type="entry name" value="HSP20"/>
    <property type="match status" value="1"/>
</dbReference>
<dbReference type="Gene3D" id="2.60.40.790">
    <property type="match status" value="1"/>
</dbReference>
<keyword evidence="4" id="KW-1185">Reference proteome</keyword>
<dbReference type="SUPFAM" id="SSF49764">
    <property type="entry name" value="HSP20-like chaperones"/>
    <property type="match status" value="1"/>
</dbReference>
<dbReference type="KEGG" id="fpn:ABE65_002320"/>
<dbReference type="EMBL" id="CP015378">
    <property type="protein sequence ID" value="ANC75734.1"/>
    <property type="molecule type" value="Genomic_DNA"/>
</dbReference>
<proteinExistence type="inferred from homology"/>
<name>A0A160IIK9_9BACL</name>
<protein>
    <submittedName>
        <fullName evidence="3">Uncharacterized protein</fullName>
    </submittedName>
</protein>
<dbReference type="InterPro" id="IPR002068">
    <property type="entry name" value="A-crystallin/Hsp20_dom"/>
</dbReference>
<sequence>MDTWKQMMDWKRMAEEYFGDQFFTPNQNQRSTNNQNNESPLCNIYDTPQEICCVLALPGLNRTEDVEVMVDPFKLTVQGKLSLTLDSYHLSSEEFQLGAFHREIHLPERVLQEPVQAFYRKGLLFIRLLKDTRPGANQRKVNLNWVQE</sequence>
<reference evidence="3 4" key="1">
    <citation type="submission" date="2016-04" db="EMBL/GenBank/DDBJ databases">
        <title>Complete genome sequence of Fictibacillus phosphorivorans G25-29, a strain toxic to nematodes.</title>
        <authorList>
            <person name="Zheng Z."/>
        </authorList>
    </citation>
    <scope>NUCLEOTIDE SEQUENCE [LARGE SCALE GENOMIC DNA]</scope>
    <source>
        <strain evidence="3 4">G25-29</strain>
    </source>
</reference>
<dbReference type="Proteomes" id="UP000076623">
    <property type="component" value="Chromosome"/>
</dbReference>
<evidence type="ECO:0000313" key="3">
    <source>
        <dbReference type="EMBL" id="ANC75734.1"/>
    </source>
</evidence>
<evidence type="ECO:0000313" key="4">
    <source>
        <dbReference type="Proteomes" id="UP000076623"/>
    </source>
</evidence>
<evidence type="ECO:0000256" key="2">
    <source>
        <dbReference type="RuleBase" id="RU003616"/>
    </source>
</evidence>
<accession>A0A160IIK9</accession>